<dbReference type="GO" id="GO:0034040">
    <property type="term" value="F:ATPase-coupled lipid transmembrane transporter activity"/>
    <property type="evidence" value="ECO:0007669"/>
    <property type="project" value="TreeGrafter"/>
</dbReference>
<feature type="transmembrane region" description="Helical" evidence="8">
    <location>
        <begin position="283"/>
        <end position="300"/>
    </location>
</feature>
<evidence type="ECO:0000256" key="3">
    <source>
        <dbReference type="ARBA" id="ARBA00022692"/>
    </source>
</evidence>
<dbReference type="InterPro" id="IPR003439">
    <property type="entry name" value="ABC_transporter-like_ATP-bd"/>
</dbReference>
<proteinExistence type="predicted"/>
<evidence type="ECO:0008006" key="13">
    <source>
        <dbReference type="Google" id="ProtNLM"/>
    </source>
</evidence>
<feature type="domain" description="ABC transporter" evidence="9">
    <location>
        <begin position="350"/>
        <end position="583"/>
    </location>
</feature>
<dbReference type="InterPro" id="IPR036640">
    <property type="entry name" value="ABC1_TM_sf"/>
</dbReference>
<dbReference type="AlphaFoldDB" id="A0A1F6CP74"/>
<gene>
    <name evidence="11" type="ORF">A2763_00910</name>
</gene>
<dbReference type="PROSITE" id="PS50929">
    <property type="entry name" value="ABC_TM1F"/>
    <property type="match status" value="1"/>
</dbReference>
<feature type="domain" description="ABC transmembrane type-1" evidence="10">
    <location>
        <begin position="31"/>
        <end position="316"/>
    </location>
</feature>
<dbReference type="Pfam" id="PF00664">
    <property type="entry name" value="ABC_membrane"/>
    <property type="match status" value="1"/>
</dbReference>
<evidence type="ECO:0000256" key="7">
    <source>
        <dbReference type="ARBA" id="ARBA00023136"/>
    </source>
</evidence>
<dbReference type="EMBL" id="MFKV01000006">
    <property type="protein sequence ID" value="OGG50880.1"/>
    <property type="molecule type" value="Genomic_DNA"/>
</dbReference>
<evidence type="ECO:0000256" key="1">
    <source>
        <dbReference type="ARBA" id="ARBA00004651"/>
    </source>
</evidence>
<dbReference type="InterPro" id="IPR003593">
    <property type="entry name" value="AAA+_ATPase"/>
</dbReference>
<keyword evidence="6 8" id="KW-1133">Transmembrane helix</keyword>
<feature type="transmembrane region" description="Helical" evidence="8">
    <location>
        <begin position="172"/>
        <end position="191"/>
    </location>
</feature>
<reference evidence="11 12" key="1">
    <citation type="journal article" date="2016" name="Nat. Commun.">
        <title>Thousands of microbial genomes shed light on interconnected biogeochemical processes in an aquifer system.</title>
        <authorList>
            <person name="Anantharaman K."/>
            <person name="Brown C.T."/>
            <person name="Hug L.A."/>
            <person name="Sharon I."/>
            <person name="Castelle C.J."/>
            <person name="Probst A.J."/>
            <person name="Thomas B.C."/>
            <person name="Singh A."/>
            <person name="Wilkins M.J."/>
            <person name="Karaoz U."/>
            <person name="Brodie E.L."/>
            <person name="Williams K.H."/>
            <person name="Hubbard S.S."/>
            <person name="Banfield J.F."/>
        </authorList>
    </citation>
    <scope>NUCLEOTIDE SEQUENCE [LARGE SCALE GENOMIC DNA]</scope>
</reference>
<keyword evidence="5" id="KW-0067">ATP-binding</keyword>
<dbReference type="InterPro" id="IPR017871">
    <property type="entry name" value="ABC_transporter-like_CS"/>
</dbReference>
<evidence type="ECO:0000256" key="8">
    <source>
        <dbReference type="SAM" id="Phobius"/>
    </source>
</evidence>
<dbReference type="PROSITE" id="PS50893">
    <property type="entry name" value="ABC_TRANSPORTER_2"/>
    <property type="match status" value="1"/>
</dbReference>
<dbReference type="Pfam" id="PF00005">
    <property type="entry name" value="ABC_tran"/>
    <property type="match status" value="1"/>
</dbReference>
<evidence type="ECO:0000313" key="12">
    <source>
        <dbReference type="Proteomes" id="UP000178370"/>
    </source>
</evidence>
<dbReference type="InterPro" id="IPR039421">
    <property type="entry name" value="Type_1_exporter"/>
</dbReference>
<accession>A0A1F6CP74</accession>
<evidence type="ECO:0000256" key="2">
    <source>
        <dbReference type="ARBA" id="ARBA00022448"/>
    </source>
</evidence>
<dbReference type="Proteomes" id="UP000178370">
    <property type="component" value="Unassembled WGS sequence"/>
</dbReference>
<name>A0A1F6CP74_9BACT</name>
<dbReference type="STRING" id="1798482.A2763_00910"/>
<dbReference type="PANTHER" id="PTHR24221:SF654">
    <property type="entry name" value="ATP-BINDING CASSETTE SUB-FAMILY B MEMBER 6"/>
    <property type="match status" value="1"/>
</dbReference>
<dbReference type="PROSITE" id="PS00211">
    <property type="entry name" value="ABC_TRANSPORTER_1"/>
    <property type="match status" value="1"/>
</dbReference>
<dbReference type="InterPro" id="IPR011527">
    <property type="entry name" value="ABC1_TM_dom"/>
</dbReference>
<dbReference type="Gene3D" id="3.40.50.300">
    <property type="entry name" value="P-loop containing nucleotide triphosphate hydrolases"/>
    <property type="match status" value="1"/>
</dbReference>
<comment type="subcellular location">
    <subcellularLocation>
        <location evidence="1">Cell membrane</location>
        <topology evidence="1">Multi-pass membrane protein</topology>
    </subcellularLocation>
</comment>
<evidence type="ECO:0000259" key="10">
    <source>
        <dbReference type="PROSITE" id="PS50929"/>
    </source>
</evidence>
<keyword evidence="3 8" id="KW-0812">Transmembrane</keyword>
<evidence type="ECO:0000256" key="5">
    <source>
        <dbReference type="ARBA" id="ARBA00022840"/>
    </source>
</evidence>
<dbReference type="InterPro" id="IPR027417">
    <property type="entry name" value="P-loop_NTPase"/>
</dbReference>
<dbReference type="GO" id="GO:0016887">
    <property type="term" value="F:ATP hydrolysis activity"/>
    <property type="evidence" value="ECO:0007669"/>
    <property type="project" value="InterPro"/>
</dbReference>
<feature type="transmembrane region" description="Helical" evidence="8">
    <location>
        <begin position="148"/>
        <end position="166"/>
    </location>
</feature>
<dbReference type="Gene3D" id="1.20.1560.10">
    <property type="entry name" value="ABC transporter type 1, transmembrane domain"/>
    <property type="match status" value="1"/>
</dbReference>
<dbReference type="FunFam" id="3.40.50.300:FF:000287">
    <property type="entry name" value="Multidrug ABC transporter ATP-binding protein"/>
    <property type="match status" value="1"/>
</dbReference>
<feature type="transmembrane region" description="Helical" evidence="8">
    <location>
        <begin position="253"/>
        <end position="277"/>
    </location>
</feature>
<protein>
    <recommendedName>
        <fullName evidence="13">ABC transporter ATP-binding protein</fullName>
    </recommendedName>
</protein>
<evidence type="ECO:0000256" key="4">
    <source>
        <dbReference type="ARBA" id="ARBA00022741"/>
    </source>
</evidence>
<dbReference type="SUPFAM" id="SSF90123">
    <property type="entry name" value="ABC transporter transmembrane region"/>
    <property type="match status" value="1"/>
</dbReference>
<dbReference type="SUPFAM" id="SSF52540">
    <property type="entry name" value="P-loop containing nucleoside triphosphate hydrolases"/>
    <property type="match status" value="1"/>
</dbReference>
<evidence type="ECO:0000313" key="11">
    <source>
        <dbReference type="EMBL" id="OGG50880.1"/>
    </source>
</evidence>
<keyword evidence="7 8" id="KW-0472">Membrane</keyword>
<evidence type="ECO:0000259" key="9">
    <source>
        <dbReference type="PROSITE" id="PS50893"/>
    </source>
</evidence>
<feature type="transmembrane region" description="Helical" evidence="8">
    <location>
        <begin position="27"/>
        <end position="51"/>
    </location>
</feature>
<organism evidence="11 12">
    <name type="scientific">Candidatus Kaiserbacteria bacterium RIFCSPHIGHO2_01_FULL_54_36</name>
    <dbReference type="NCBI Taxonomy" id="1798482"/>
    <lineage>
        <taxon>Bacteria</taxon>
        <taxon>Candidatus Kaiseribacteriota</taxon>
    </lineage>
</organism>
<keyword evidence="4" id="KW-0547">Nucleotide-binding</keyword>
<sequence length="592" mass="65514">MASIWRDDFPKSTNPLKFLWFASRPHWWSIVAAATAVTIAASLSASISYVFKLIANAAAALADGGSYDALLWASATYILVTLAAEMTWRLSGFAAAVWANNARATARHVLTAYVTLHSRTYFSDRFAGALSSKIGHAANGLREMIEQILWQFLEFSVAVIVSFFLAFFTNHLIAYVFLAWVVAVILLNIFLARKRLPISKELQRIETKLNGSTVDLLSNISAMQEYARRFFEIERIKTVIEQRRRIGLRNWRFGETTLTINGLVQAIFAGLMIFLAVHLAERGAISVGDIILVITIIFRIESYMLFVGRTLNSFGEKWGEIEESLAEILQPHEIPDKPGATELRVADASIVFDHVRFSYSGRPIFADLSLDITPGERVGIVGKSGAGKSTFIRLLLHHHDIQGGRIKIGGTDIASVTQESLRNAISVVPQEPILFHRTVKENIAYGNPSASQEEIVQAAQLAQAHDFIVRLPKQYQSLVGDRGIKLSGGERQRVAIARAIVKNAPILLLDEATSSLDSESEVAIQKALHELMIGKTVIAIAHRLSTLREMDRIIVLDQGKITEEGTHDELVAGSGIYAELWKHQAGGFLQDE</sequence>
<evidence type="ECO:0000256" key="6">
    <source>
        <dbReference type="ARBA" id="ARBA00022989"/>
    </source>
</evidence>
<dbReference type="GO" id="GO:0140359">
    <property type="term" value="F:ABC-type transporter activity"/>
    <property type="evidence" value="ECO:0007669"/>
    <property type="project" value="InterPro"/>
</dbReference>
<keyword evidence="2" id="KW-0813">Transport</keyword>
<dbReference type="GO" id="GO:0005886">
    <property type="term" value="C:plasma membrane"/>
    <property type="evidence" value="ECO:0007669"/>
    <property type="project" value="UniProtKB-SubCell"/>
</dbReference>
<dbReference type="PANTHER" id="PTHR24221">
    <property type="entry name" value="ATP-BINDING CASSETTE SUB-FAMILY B"/>
    <property type="match status" value="1"/>
</dbReference>
<comment type="caution">
    <text evidence="11">The sequence shown here is derived from an EMBL/GenBank/DDBJ whole genome shotgun (WGS) entry which is preliminary data.</text>
</comment>
<dbReference type="SMART" id="SM00382">
    <property type="entry name" value="AAA"/>
    <property type="match status" value="1"/>
</dbReference>
<dbReference type="GO" id="GO:0005524">
    <property type="term" value="F:ATP binding"/>
    <property type="evidence" value="ECO:0007669"/>
    <property type="project" value="UniProtKB-KW"/>
</dbReference>